<evidence type="ECO:0000259" key="1">
    <source>
        <dbReference type="Pfam" id="PF13417"/>
    </source>
</evidence>
<proteinExistence type="predicted"/>
<evidence type="ECO:0000313" key="3">
    <source>
        <dbReference type="Proteomes" id="UP001267407"/>
    </source>
</evidence>
<dbReference type="RefSeq" id="WP_310966082.1">
    <property type="nucleotide sequence ID" value="NZ_JAVMBO010000010.1"/>
</dbReference>
<dbReference type="InterPro" id="IPR036282">
    <property type="entry name" value="Glutathione-S-Trfase_C_sf"/>
</dbReference>
<dbReference type="Gene3D" id="1.20.1050.10">
    <property type="match status" value="1"/>
</dbReference>
<dbReference type="SUPFAM" id="SSF52833">
    <property type="entry name" value="Thioredoxin-like"/>
    <property type="match status" value="1"/>
</dbReference>
<dbReference type="Pfam" id="PF13410">
    <property type="entry name" value="GST_C_2"/>
    <property type="match status" value="1"/>
</dbReference>
<dbReference type="SUPFAM" id="SSF47616">
    <property type="entry name" value="GST C-terminal domain-like"/>
    <property type="match status" value="1"/>
</dbReference>
<organism evidence="2 3">
    <name type="scientific">Marinobacter xiaoshiensis</name>
    <dbReference type="NCBI Taxonomy" id="3073652"/>
    <lineage>
        <taxon>Bacteria</taxon>
        <taxon>Pseudomonadati</taxon>
        <taxon>Pseudomonadota</taxon>
        <taxon>Gammaproteobacteria</taxon>
        <taxon>Pseudomonadales</taxon>
        <taxon>Marinobacteraceae</taxon>
        <taxon>Marinobacter</taxon>
    </lineage>
</organism>
<dbReference type="InterPro" id="IPR050931">
    <property type="entry name" value="Mito_Protein_Transport_Metaxin"/>
</dbReference>
<dbReference type="CDD" id="cd00570">
    <property type="entry name" value="GST_N_family"/>
    <property type="match status" value="1"/>
</dbReference>
<dbReference type="InterPro" id="IPR004045">
    <property type="entry name" value="Glutathione_S-Trfase_N"/>
</dbReference>
<gene>
    <name evidence="2" type="ORF">RKA07_08250</name>
</gene>
<dbReference type="Proteomes" id="UP001267407">
    <property type="component" value="Unassembled WGS sequence"/>
</dbReference>
<comment type="caution">
    <text evidence="2">The sequence shown here is derived from an EMBL/GenBank/DDBJ whole genome shotgun (WGS) entry which is preliminary data.</text>
</comment>
<dbReference type="InterPro" id="IPR036249">
    <property type="entry name" value="Thioredoxin-like_sf"/>
</dbReference>
<dbReference type="EMBL" id="JAVMBO010000010">
    <property type="protein sequence ID" value="MDS1310095.1"/>
    <property type="molecule type" value="Genomic_DNA"/>
</dbReference>
<accession>A0ABU2HIF4</accession>
<feature type="domain" description="GST N-terminal" evidence="1">
    <location>
        <begin position="7"/>
        <end position="73"/>
    </location>
</feature>
<sequence length="361" mass="41209">MARKDQLLGWDVSPYTAKVRSYFNYKNIPYDYKPPNAHTLFRKVQPAVGKIIMPTVFRLDGSVLQDSSHIIDVYETENRFKPVFPETPKQAFASLLVELFADEWLPMASLHYRWNYKGNLKFITGEFGKNALPYFPGFVQRTVAKKFAGKMSGYLPILGITKKMEPKLEVAVENILSLLDKHFQAHKFLLGGQPTIGDFALYGQLYAHLHRDPEPVDFIKKYDHLYTWLMAMHGSFGQPCEALLPNDEIPDTLISVLQAMSSLQAPLLEQAIQGVKTWADENPAKDKIPQRLGDARLTIEGESETRYNVSYPYWMVQRINQNVDAGSSELKGFIQELELASVFSEPLPVKVELKRARLYKS</sequence>
<dbReference type="Pfam" id="PF13417">
    <property type="entry name" value="GST_N_3"/>
    <property type="match status" value="1"/>
</dbReference>
<reference evidence="2" key="1">
    <citation type="submission" date="2023-09" db="EMBL/GenBank/DDBJ databases">
        <title>Marinobacter sediminicola sp. nov. and Marinobacter maritimum sp. nov., isolated from marine sediment.</title>
        <authorList>
            <person name="An J."/>
        </authorList>
    </citation>
    <scope>NUCLEOTIDE SEQUENCE</scope>
    <source>
        <strain evidence="2">F60267</strain>
    </source>
</reference>
<keyword evidence="3" id="KW-1185">Reference proteome</keyword>
<dbReference type="PANTHER" id="PTHR12289">
    <property type="entry name" value="METAXIN RELATED"/>
    <property type="match status" value="1"/>
</dbReference>
<dbReference type="Gene3D" id="3.40.30.10">
    <property type="entry name" value="Glutaredoxin"/>
    <property type="match status" value="1"/>
</dbReference>
<name>A0ABU2HIF4_9GAMM</name>
<protein>
    <submittedName>
        <fullName evidence="2">Glutathione S-transferase family protein</fullName>
    </submittedName>
</protein>
<dbReference type="PANTHER" id="PTHR12289:SF67">
    <property type="match status" value="1"/>
</dbReference>
<evidence type="ECO:0000313" key="2">
    <source>
        <dbReference type="EMBL" id="MDS1310095.1"/>
    </source>
</evidence>